<reference evidence="13" key="2">
    <citation type="submission" date="2019-09" db="UniProtKB">
        <authorList>
            <consortium name="WormBaseParasite"/>
        </authorList>
    </citation>
    <scope>IDENTIFICATION</scope>
</reference>
<reference evidence="11 12" key="1">
    <citation type="submission" date="2018-11" db="EMBL/GenBank/DDBJ databases">
        <authorList>
            <consortium name="Pathogen Informatics"/>
        </authorList>
    </citation>
    <scope>NUCLEOTIDE SEQUENCE [LARGE SCALE GENOMIC DNA]</scope>
</reference>
<evidence type="ECO:0000256" key="7">
    <source>
        <dbReference type="PIRSR" id="PIRSR602717-51"/>
    </source>
</evidence>
<comment type="similarity">
    <text evidence="1 8">Belongs to the MYST (SAS/MOZ) family.</text>
</comment>
<dbReference type="PANTHER" id="PTHR10615">
    <property type="entry name" value="HISTONE ACETYLTRANSFERASE"/>
    <property type="match status" value="1"/>
</dbReference>
<gene>
    <name evidence="11" type="ORF">HPBE_LOCUS9575</name>
</gene>
<evidence type="ECO:0000256" key="4">
    <source>
        <dbReference type="ARBA" id="ARBA00022771"/>
    </source>
</evidence>
<dbReference type="InterPro" id="IPR016181">
    <property type="entry name" value="Acyl_CoA_acyltransferase"/>
</dbReference>
<dbReference type="GO" id="GO:0003712">
    <property type="term" value="F:transcription coregulator activity"/>
    <property type="evidence" value="ECO:0007669"/>
    <property type="project" value="TreeGrafter"/>
</dbReference>
<evidence type="ECO:0000256" key="8">
    <source>
        <dbReference type="RuleBase" id="RU361211"/>
    </source>
</evidence>
<comment type="catalytic activity">
    <reaction evidence="8">
        <text>L-lysyl-[protein] + acetyl-CoA = N(6)-acetyl-L-lysyl-[protein] + CoA + H(+)</text>
        <dbReference type="Rhea" id="RHEA:45948"/>
        <dbReference type="Rhea" id="RHEA-COMP:9752"/>
        <dbReference type="Rhea" id="RHEA-COMP:10731"/>
        <dbReference type="ChEBI" id="CHEBI:15378"/>
        <dbReference type="ChEBI" id="CHEBI:29969"/>
        <dbReference type="ChEBI" id="CHEBI:57287"/>
        <dbReference type="ChEBI" id="CHEBI:57288"/>
        <dbReference type="ChEBI" id="CHEBI:61930"/>
        <dbReference type="EC" id="2.3.1.48"/>
    </reaction>
</comment>
<keyword evidence="3" id="KW-0808">Transferase</keyword>
<keyword evidence="12" id="KW-1185">Reference proteome</keyword>
<dbReference type="PROSITE" id="PS51726">
    <property type="entry name" value="MYST_HAT"/>
    <property type="match status" value="1"/>
</dbReference>
<dbReference type="GO" id="GO:0000785">
    <property type="term" value="C:chromatin"/>
    <property type="evidence" value="ECO:0007669"/>
    <property type="project" value="TreeGrafter"/>
</dbReference>
<keyword evidence="6" id="KW-0007">Acetylation</keyword>
<dbReference type="OrthoDB" id="5862462at2759"/>
<evidence type="ECO:0000313" key="12">
    <source>
        <dbReference type="Proteomes" id="UP000050761"/>
    </source>
</evidence>
<dbReference type="SUPFAM" id="SSF55729">
    <property type="entry name" value="Acyl-CoA N-acyltransferases (Nat)"/>
    <property type="match status" value="1"/>
</dbReference>
<dbReference type="GO" id="GO:0003682">
    <property type="term" value="F:chromatin binding"/>
    <property type="evidence" value="ECO:0007669"/>
    <property type="project" value="TreeGrafter"/>
</dbReference>
<evidence type="ECO:0000313" key="13">
    <source>
        <dbReference type="WBParaSite" id="HPBE_0000957401-mRNA-1"/>
    </source>
</evidence>
<name>A0A183FPM0_HELPZ</name>
<evidence type="ECO:0000259" key="10">
    <source>
        <dbReference type="PROSITE" id="PS51726"/>
    </source>
</evidence>
<dbReference type="Proteomes" id="UP000050761">
    <property type="component" value="Unassembled WGS sequence"/>
</dbReference>
<feature type="domain" description="MYST-type HAT" evidence="10">
    <location>
        <begin position="1"/>
        <end position="215"/>
    </location>
</feature>
<evidence type="ECO:0000256" key="1">
    <source>
        <dbReference type="ARBA" id="ARBA00010107"/>
    </source>
</evidence>
<dbReference type="Gene3D" id="1.10.10.10">
    <property type="entry name" value="Winged helix-like DNA-binding domain superfamily/Winged helix DNA-binding domain"/>
    <property type="match status" value="1"/>
</dbReference>
<dbReference type="GO" id="GO:0005634">
    <property type="term" value="C:nucleus"/>
    <property type="evidence" value="ECO:0007669"/>
    <property type="project" value="UniProtKB-SubCell"/>
</dbReference>
<accession>A0A183FPM0</accession>
<dbReference type="InterPro" id="IPR050603">
    <property type="entry name" value="MYST_HAT"/>
</dbReference>
<dbReference type="EMBL" id="UZAH01026482">
    <property type="protein sequence ID" value="VDO81377.1"/>
    <property type="molecule type" value="Genomic_DNA"/>
</dbReference>
<organism evidence="12 13">
    <name type="scientific">Heligmosomoides polygyrus</name>
    <name type="common">Parasitic roundworm</name>
    <dbReference type="NCBI Taxonomy" id="6339"/>
    <lineage>
        <taxon>Eukaryota</taxon>
        <taxon>Metazoa</taxon>
        <taxon>Ecdysozoa</taxon>
        <taxon>Nematoda</taxon>
        <taxon>Chromadorea</taxon>
        <taxon>Rhabditida</taxon>
        <taxon>Rhabditina</taxon>
        <taxon>Rhabditomorpha</taxon>
        <taxon>Strongyloidea</taxon>
        <taxon>Heligmosomidae</taxon>
        <taxon>Heligmosomoides</taxon>
    </lineage>
</organism>
<feature type="active site" description="Proton donor/acceptor" evidence="7">
    <location>
        <position position="100"/>
    </location>
</feature>
<keyword evidence="4" id="KW-0479">Metal-binding</keyword>
<dbReference type="InterPro" id="IPR036388">
    <property type="entry name" value="WH-like_DNA-bd_sf"/>
</dbReference>
<dbReference type="WBParaSite" id="HPBE_0000957401-mRNA-1">
    <property type="protein sequence ID" value="HPBE_0000957401-mRNA-1"/>
    <property type="gene ID" value="HPBE_0000957401"/>
</dbReference>
<feature type="region of interest" description="Disordered" evidence="9">
    <location>
        <begin position="211"/>
        <end position="235"/>
    </location>
</feature>
<evidence type="ECO:0000256" key="2">
    <source>
        <dbReference type="ARBA" id="ARBA00013184"/>
    </source>
</evidence>
<evidence type="ECO:0000256" key="3">
    <source>
        <dbReference type="ARBA" id="ARBA00022679"/>
    </source>
</evidence>
<dbReference type="Pfam" id="PF01853">
    <property type="entry name" value="MOZ_SAS"/>
    <property type="match status" value="1"/>
</dbReference>
<dbReference type="PANTHER" id="PTHR10615:SF161">
    <property type="entry name" value="HISTONE ACETYLTRANSFERASE KAT7"/>
    <property type="match status" value="1"/>
</dbReference>
<accession>A0A3P7ZBJ7</accession>
<keyword evidence="8" id="KW-0539">Nucleus</keyword>
<evidence type="ECO:0000256" key="9">
    <source>
        <dbReference type="SAM" id="MobiDB-lite"/>
    </source>
</evidence>
<dbReference type="GO" id="GO:0006357">
    <property type="term" value="P:regulation of transcription by RNA polymerase II"/>
    <property type="evidence" value="ECO:0007669"/>
    <property type="project" value="TreeGrafter"/>
</dbReference>
<evidence type="ECO:0000256" key="5">
    <source>
        <dbReference type="ARBA" id="ARBA00022833"/>
    </source>
</evidence>
<keyword evidence="5" id="KW-0862">Zinc</keyword>
<comment type="subcellular location">
    <subcellularLocation>
        <location evidence="8">Nucleus</location>
    </subcellularLocation>
</comment>
<dbReference type="GO" id="GO:0008270">
    <property type="term" value="F:zinc ion binding"/>
    <property type="evidence" value="ECO:0007669"/>
    <property type="project" value="UniProtKB-KW"/>
</dbReference>
<keyword evidence="4" id="KW-0863">Zinc-finger</keyword>
<protein>
    <recommendedName>
        <fullName evidence="2 8">Histone acetyltransferase</fullName>
        <ecNumber evidence="2 8">2.3.1.48</ecNumber>
    </recommendedName>
</protein>
<sequence>MKRFHSYVIVHDLPFDLQKRDNILKVIFMDVEPFDFHIVTVFDDGRFRSVGYFSRQRQFFSHNLSCFCVFPCYQGLGYGTFIVDFSYLLSRLSRAPGGPERPFSTQGLLVYRKYWCDKLLHFIYTKIKEFGWENLRLDIADLANGTGIQESEVLEALEGLCHCEWARSNRSLTVQIGEEALTEIGKYIEEKNQERLLAKLECLDPNVKRQDKWTGPDGRLITSGSDLGRGGDDAG</sequence>
<proteinExistence type="inferred from homology"/>
<dbReference type="AlphaFoldDB" id="A0A183FPM0"/>
<dbReference type="EC" id="2.3.1.48" evidence="2 8"/>
<dbReference type="GO" id="GO:0004402">
    <property type="term" value="F:histone acetyltransferase activity"/>
    <property type="evidence" value="ECO:0007669"/>
    <property type="project" value="InterPro"/>
</dbReference>
<dbReference type="InterPro" id="IPR002717">
    <property type="entry name" value="HAT_MYST-type"/>
</dbReference>
<evidence type="ECO:0000313" key="11">
    <source>
        <dbReference type="EMBL" id="VDO81377.1"/>
    </source>
</evidence>
<evidence type="ECO:0000256" key="6">
    <source>
        <dbReference type="ARBA" id="ARBA00022990"/>
    </source>
</evidence>
<dbReference type="Gene3D" id="3.40.630.30">
    <property type="match status" value="1"/>
</dbReference>